<dbReference type="OrthoDB" id="9804592at2"/>
<keyword evidence="4" id="KW-0560">Oxidoreductase</keyword>
<dbReference type="SUPFAM" id="SSF51735">
    <property type="entry name" value="NAD(P)-binding Rossmann-fold domains"/>
    <property type="match status" value="1"/>
</dbReference>
<protein>
    <recommendedName>
        <fullName evidence="8">Alanine dehydrogenase 1</fullName>
        <ecNumber evidence="3">1.4.1.1</ecNumber>
    </recommendedName>
</protein>
<dbReference type="EC" id="1.4.1.1" evidence="3"/>
<accession>E7A8V2</accession>
<dbReference type="FunFam" id="3.40.50.720:FF:000433">
    <property type="entry name" value="Alanine dehydrogenase 1"/>
    <property type="match status" value="1"/>
</dbReference>
<keyword evidence="12" id="KW-1185">Reference proteome</keyword>
<evidence type="ECO:0000256" key="3">
    <source>
        <dbReference type="ARBA" id="ARBA00012897"/>
    </source>
</evidence>
<gene>
    <name evidence="11" type="ordered locus">Hfelis_11490</name>
</gene>
<reference evidence="11 12" key="1">
    <citation type="journal article" date="2011" name="Genome Biol. Evol.">
        <title>Comparative whole genome sequence analysis of the carcinogenic bacterial model pathogen Helicobacter felis.</title>
        <authorList>
            <person name="Arnold I.C."/>
            <person name="Zigova Z."/>
            <person name="Holden M."/>
            <person name="Lawley T.D."/>
            <person name="Rad R."/>
            <person name="Dougan G."/>
            <person name="Falkow S."/>
            <person name="Bentley S.D."/>
            <person name="Muller A."/>
        </authorList>
    </citation>
    <scope>NUCLEOTIDE SEQUENCE [LARGE SCALE GENOMIC DNA]</scope>
    <source>
        <strain evidence="12">ATCC 49179 / CCUG 28539 / NCTC 12436 / CS1</strain>
    </source>
</reference>
<feature type="domain" description="Alanine dehydrogenase/pyridine nucleotide transhydrogenase NAD(H)-binding" evidence="9">
    <location>
        <begin position="148"/>
        <end position="298"/>
    </location>
</feature>
<evidence type="ECO:0000256" key="8">
    <source>
        <dbReference type="ARBA" id="ARBA00074813"/>
    </source>
</evidence>
<evidence type="ECO:0000256" key="5">
    <source>
        <dbReference type="ARBA" id="ARBA00023027"/>
    </source>
</evidence>
<comment type="similarity">
    <text evidence="2">Belongs to the AlaDH/PNT family.</text>
</comment>
<feature type="domain" description="Alanine dehydrogenase/pyridine nucleotide transhydrogenase N-terminal" evidence="10">
    <location>
        <begin position="3"/>
        <end position="133"/>
    </location>
</feature>
<dbReference type="GO" id="GO:0005886">
    <property type="term" value="C:plasma membrane"/>
    <property type="evidence" value="ECO:0007669"/>
    <property type="project" value="TreeGrafter"/>
</dbReference>
<dbReference type="STRING" id="936155.HFELIS_11490"/>
<evidence type="ECO:0000256" key="4">
    <source>
        <dbReference type="ARBA" id="ARBA00023002"/>
    </source>
</evidence>
<sequence>MIALLKESMDLEARVGLVPQDVAQLTPHFSVFVEEDAGLKSGYSNEDYAKVGAHVVNQKKAWAQPVLVKCKEPLEEEYPLLQEGAALFSYLDLAYNKPLASMLVEKKILSICTETIAGPKHNYPILAPMSVVAGKLAAHLLQHYLLGLEHLPGVFGLGVMLGGLAGQARAKVVVVGGGVVGLEAAKMLSLAGARVVVLELDYAKLQNHPYTSLYHLEILGVSEENINDALEGAVGLVGAVLITATSTPKVILRRHLARMQKGAVVIDVACDLGGCVETIRQTSHSNPLYMQEGLLHYGVPNMPGILAKSSSIAYSQASFPYLLYFLQHGLKEFLQANTPLVANTLGGLSAYEGYLTQEGIAQAFNLPFKSAQEVLAHL</sequence>
<dbReference type="HOGENOM" id="CLU_003376_3_0_7"/>
<evidence type="ECO:0000259" key="10">
    <source>
        <dbReference type="SMART" id="SM01003"/>
    </source>
</evidence>
<name>E7A8V2_HELFC</name>
<dbReference type="InterPro" id="IPR007886">
    <property type="entry name" value="AlaDH/PNT_N"/>
</dbReference>
<dbReference type="InterPro" id="IPR007698">
    <property type="entry name" value="AlaDH/PNT_NAD(H)-bd"/>
</dbReference>
<dbReference type="InterPro" id="IPR036291">
    <property type="entry name" value="NAD(P)-bd_dom_sf"/>
</dbReference>
<dbReference type="Gene3D" id="3.40.50.720">
    <property type="entry name" value="NAD(P)-binding Rossmann-like Domain"/>
    <property type="match status" value="2"/>
</dbReference>
<evidence type="ECO:0000313" key="12">
    <source>
        <dbReference type="Proteomes" id="UP000007934"/>
    </source>
</evidence>
<comment type="catalytic activity">
    <reaction evidence="6">
        <text>L-alanine + NAD(+) + H2O = pyruvate + NH4(+) + NADH + H(+)</text>
        <dbReference type="Rhea" id="RHEA:18405"/>
        <dbReference type="ChEBI" id="CHEBI:15361"/>
        <dbReference type="ChEBI" id="CHEBI:15377"/>
        <dbReference type="ChEBI" id="CHEBI:15378"/>
        <dbReference type="ChEBI" id="CHEBI:28938"/>
        <dbReference type="ChEBI" id="CHEBI:57540"/>
        <dbReference type="ChEBI" id="CHEBI:57945"/>
        <dbReference type="ChEBI" id="CHEBI:57972"/>
        <dbReference type="EC" id="1.4.1.1"/>
    </reaction>
</comment>
<keyword evidence="5" id="KW-0520">NAD</keyword>
<dbReference type="PANTHER" id="PTHR42795">
    <property type="entry name" value="ALANINE DEHYDROGENASE"/>
    <property type="match status" value="1"/>
</dbReference>
<proteinExistence type="inferred from homology"/>
<evidence type="ECO:0000313" key="11">
    <source>
        <dbReference type="EMBL" id="CBY83233.1"/>
    </source>
</evidence>
<dbReference type="Pfam" id="PF05222">
    <property type="entry name" value="AlaDh_PNT_N"/>
    <property type="match status" value="1"/>
</dbReference>
<dbReference type="GO" id="GO:0000286">
    <property type="term" value="F:alanine dehydrogenase activity"/>
    <property type="evidence" value="ECO:0007669"/>
    <property type="project" value="UniProtKB-EC"/>
</dbReference>
<dbReference type="GeneID" id="36134215"/>
<dbReference type="KEGG" id="hfe:HFELIS_11490"/>
<evidence type="ECO:0000256" key="1">
    <source>
        <dbReference type="ARBA" id="ARBA00005206"/>
    </source>
</evidence>
<dbReference type="SMART" id="SM01002">
    <property type="entry name" value="AlaDh_PNT_C"/>
    <property type="match status" value="1"/>
</dbReference>
<evidence type="ECO:0000256" key="2">
    <source>
        <dbReference type="ARBA" id="ARBA00005689"/>
    </source>
</evidence>
<dbReference type="RefSeq" id="WP_013469597.1">
    <property type="nucleotide sequence ID" value="NC_014810.2"/>
</dbReference>
<evidence type="ECO:0000259" key="9">
    <source>
        <dbReference type="SMART" id="SM01002"/>
    </source>
</evidence>
<dbReference type="eggNOG" id="COG0686">
    <property type="taxonomic scope" value="Bacteria"/>
</dbReference>
<evidence type="ECO:0000256" key="6">
    <source>
        <dbReference type="ARBA" id="ARBA00049277"/>
    </source>
</evidence>
<dbReference type="SUPFAM" id="SSF52283">
    <property type="entry name" value="Formate/glycerate dehydrogenase catalytic domain-like"/>
    <property type="match status" value="1"/>
</dbReference>
<organism evidence="11 12">
    <name type="scientific">Helicobacter felis (strain ATCC 49179 / CCUG 28539 / NCTC 12436 / CS1)</name>
    <dbReference type="NCBI Taxonomy" id="936155"/>
    <lineage>
        <taxon>Bacteria</taxon>
        <taxon>Pseudomonadati</taxon>
        <taxon>Campylobacterota</taxon>
        <taxon>Epsilonproteobacteria</taxon>
        <taxon>Campylobacterales</taxon>
        <taxon>Helicobacteraceae</taxon>
        <taxon>Helicobacter</taxon>
    </lineage>
</organism>
<dbReference type="AlphaFoldDB" id="E7A8V2"/>
<dbReference type="SMART" id="SM01003">
    <property type="entry name" value="AlaDh_PNT_N"/>
    <property type="match status" value="1"/>
</dbReference>
<dbReference type="PANTHER" id="PTHR42795:SF1">
    <property type="entry name" value="ALANINE DEHYDROGENASE"/>
    <property type="match status" value="1"/>
</dbReference>
<evidence type="ECO:0000256" key="7">
    <source>
        <dbReference type="ARBA" id="ARBA00056662"/>
    </source>
</evidence>
<dbReference type="GO" id="GO:0006524">
    <property type="term" value="P:alanine catabolic process"/>
    <property type="evidence" value="ECO:0007669"/>
    <property type="project" value="TreeGrafter"/>
</dbReference>
<dbReference type="Proteomes" id="UP000007934">
    <property type="component" value="Chromosome"/>
</dbReference>
<comment type="pathway">
    <text evidence="1">Amino-acid degradation; L-alanine degradation via dehydrogenase pathway; NH(3) and pyruvate from L-alanine: step 1/1.</text>
</comment>
<comment type="function">
    <text evidence="7">May play a role in cell wall synthesis as L-alanine is an important constituent of the peptidoglycan layer.</text>
</comment>
<dbReference type="Pfam" id="PF01262">
    <property type="entry name" value="AlaDh_PNT_C"/>
    <property type="match status" value="1"/>
</dbReference>
<dbReference type="EMBL" id="FQ670179">
    <property type="protein sequence ID" value="CBY83233.1"/>
    <property type="molecule type" value="Genomic_DNA"/>
</dbReference>